<reference evidence="2" key="1">
    <citation type="submission" date="2018-05" db="EMBL/GenBank/DDBJ databases">
        <authorList>
            <person name="Lanie J.A."/>
            <person name="Ng W.-L."/>
            <person name="Kazmierczak K.M."/>
            <person name="Andrzejewski T.M."/>
            <person name="Davidsen T.M."/>
            <person name="Wayne K.J."/>
            <person name="Tettelin H."/>
            <person name="Glass J.I."/>
            <person name="Rusch D."/>
            <person name="Podicherti R."/>
            <person name="Tsui H.-C.T."/>
            <person name="Winkler M.E."/>
        </authorList>
    </citation>
    <scope>NUCLEOTIDE SEQUENCE</scope>
</reference>
<dbReference type="Pfam" id="PF10686">
    <property type="entry name" value="YAcAr"/>
    <property type="match status" value="1"/>
</dbReference>
<protein>
    <recommendedName>
        <fullName evidence="1">YspA cpYpsA-related SLOG domain-containing protein</fullName>
    </recommendedName>
</protein>
<sequence>MLNRFKVAVIGSRRFDDYERLSSTILELLPNFESGILHLNVEFVSGGASGADQLCQRFAKEKGCCIKIFYPNWIEYGNKAGPLRNQEIVNYADMIIAFWDGRSKGTKHTLTLAKQMDKKHHICKF</sequence>
<dbReference type="AlphaFoldDB" id="A0A381Y2J1"/>
<dbReference type="InterPro" id="IPR019627">
    <property type="entry name" value="YAcAr"/>
</dbReference>
<feature type="domain" description="YspA cpYpsA-related SLOG" evidence="1">
    <location>
        <begin position="6"/>
        <end position="75"/>
    </location>
</feature>
<gene>
    <name evidence="2" type="ORF">METZ01_LOCUS124133</name>
</gene>
<dbReference type="Gene3D" id="3.40.50.450">
    <property type="match status" value="1"/>
</dbReference>
<evidence type="ECO:0000313" key="2">
    <source>
        <dbReference type="EMBL" id="SVA71279.1"/>
    </source>
</evidence>
<dbReference type="SUPFAM" id="SSF102405">
    <property type="entry name" value="MCP/YpsA-like"/>
    <property type="match status" value="1"/>
</dbReference>
<dbReference type="EMBL" id="UINC01017253">
    <property type="protein sequence ID" value="SVA71279.1"/>
    <property type="molecule type" value="Genomic_DNA"/>
</dbReference>
<proteinExistence type="predicted"/>
<accession>A0A381Y2J1</accession>
<evidence type="ECO:0000259" key="1">
    <source>
        <dbReference type="Pfam" id="PF10686"/>
    </source>
</evidence>
<name>A0A381Y2J1_9ZZZZ</name>
<organism evidence="2">
    <name type="scientific">marine metagenome</name>
    <dbReference type="NCBI Taxonomy" id="408172"/>
    <lineage>
        <taxon>unclassified sequences</taxon>
        <taxon>metagenomes</taxon>
        <taxon>ecological metagenomes</taxon>
    </lineage>
</organism>